<dbReference type="InterPro" id="IPR051686">
    <property type="entry name" value="Lipoprotein_DolP"/>
</dbReference>
<comment type="caution">
    <text evidence="3">The sequence shown here is derived from an EMBL/GenBank/DDBJ whole genome shotgun (WGS) entry which is preliminary data.</text>
</comment>
<feature type="domain" description="BON" evidence="2">
    <location>
        <begin position="23"/>
        <end position="91"/>
    </location>
</feature>
<organism evidence="3 4">
    <name type="scientific">Candidatus Aquicultor secundus</name>
    <dbReference type="NCBI Taxonomy" id="1973895"/>
    <lineage>
        <taxon>Bacteria</taxon>
        <taxon>Bacillati</taxon>
        <taxon>Actinomycetota</taxon>
        <taxon>Candidatus Aquicultoria</taxon>
        <taxon>Candidatus Aquicultorales</taxon>
        <taxon>Candidatus Aquicultoraceae</taxon>
        <taxon>Candidatus Aquicultor</taxon>
    </lineage>
</organism>
<evidence type="ECO:0000256" key="1">
    <source>
        <dbReference type="SAM" id="MobiDB-lite"/>
    </source>
</evidence>
<dbReference type="Pfam" id="PF04972">
    <property type="entry name" value="BON"/>
    <property type="match status" value="1"/>
</dbReference>
<evidence type="ECO:0000313" key="4">
    <source>
        <dbReference type="Proteomes" id="UP000230956"/>
    </source>
</evidence>
<dbReference type="PROSITE" id="PS50914">
    <property type="entry name" value="BON"/>
    <property type="match status" value="1"/>
</dbReference>
<reference evidence="4" key="1">
    <citation type="submission" date="2017-09" db="EMBL/GenBank/DDBJ databases">
        <title>Depth-based differentiation of microbial function through sediment-hosted aquifers and enrichment of novel symbionts in the deep terrestrial subsurface.</title>
        <authorList>
            <person name="Probst A.J."/>
            <person name="Ladd B."/>
            <person name="Jarett J.K."/>
            <person name="Geller-Mcgrath D.E."/>
            <person name="Sieber C.M.K."/>
            <person name="Emerson J.B."/>
            <person name="Anantharaman K."/>
            <person name="Thomas B.C."/>
            <person name="Malmstrom R."/>
            <person name="Stieglmeier M."/>
            <person name="Klingl A."/>
            <person name="Woyke T."/>
            <person name="Ryan C.M."/>
            <person name="Banfield J.F."/>
        </authorList>
    </citation>
    <scope>NUCLEOTIDE SEQUENCE [LARGE SCALE GENOMIC DNA]</scope>
</reference>
<dbReference type="Proteomes" id="UP000230956">
    <property type="component" value="Unassembled WGS sequence"/>
</dbReference>
<sequence length="174" mass="19242">MKGVFMMAKRDGFDLAGEETPMTDDEIFDIVQEVYASSDKIVADYINVTVENGIVYLEGSVSNQEEREAAETLLDSVEGIAQVVNNLEVVETDYTGDEPWPGIAEPAIEEFGPVEVIEPDEELATDDIQSAIEDGKSYVPPQNPDFPEERAHTAERMRERVAEEEATGEAPDQL</sequence>
<dbReference type="PANTHER" id="PTHR34606:SF15">
    <property type="entry name" value="BON DOMAIN-CONTAINING PROTEIN"/>
    <property type="match status" value="1"/>
</dbReference>
<feature type="compositionally biased region" description="Basic and acidic residues" evidence="1">
    <location>
        <begin position="147"/>
        <end position="163"/>
    </location>
</feature>
<accession>A0A2M7TBQ4</accession>
<dbReference type="InterPro" id="IPR007055">
    <property type="entry name" value="BON_dom"/>
</dbReference>
<dbReference type="EMBL" id="PFNG01000004">
    <property type="protein sequence ID" value="PIZ42633.1"/>
    <property type="molecule type" value="Genomic_DNA"/>
</dbReference>
<evidence type="ECO:0000313" key="3">
    <source>
        <dbReference type="EMBL" id="PIZ42633.1"/>
    </source>
</evidence>
<feature type="region of interest" description="Disordered" evidence="1">
    <location>
        <begin position="134"/>
        <end position="174"/>
    </location>
</feature>
<gene>
    <name evidence="3" type="ORF">COY37_00150</name>
</gene>
<evidence type="ECO:0000259" key="2">
    <source>
        <dbReference type="PROSITE" id="PS50914"/>
    </source>
</evidence>
<protein>
    <recommendedName>
        <fullName evidence="2">BON domain-containing protein</fullName>
    </recommendedName>
</protein>
<proteinExistence type="predicted"/>
<name>A0A2M7TBQ4_9ACTN</name>
<dbReference type="Gene3D" id="3.30.1340.30">
    <property type="match status" value="1"/>
</dbReference>
<dbReference type="PANTHER" id="PTHR34606">
    <property type="entry name" value="BON DOMAIN-CONTAINING PROTEIN"/>
    <property type="match status" value="1"/>
</dbReference>
<dbReference type="AlphaFoldDB" id="A0A2M7TBQ4"/>